<dbReference type="Proteomes" id="UP001186452">
    <property type="component" value="Unassembled WGS sequence"/>
</dbReference>
<evidence type="ECO:0000313" key="5">
    <source>
        <dbReference type="EMBL" id="MDV5172180.1"/>
    </source>
</evidence>
<dbReference type="PANTHER" id="PTHR30061">
    <property type="entry name" value="MALTOSE-BINDING PERIPLASMIC PROTEIN"/>
    <property type="match status" value="1"/>
</dbReference>
<gene>
    <name evidence="5" type="ORF">R2X38_24570</name>
</gene>
<feature type="chain" id="PRO_5047258888" evidence="4">
    <location>
        <begin position="21"/>
        <end position="422"/>
    </location>
</feature>
<keyword evidence="2" id="KW-0813">Transport</keyword>
<evidence type="ECO:0000256" key="4">
    <source>
        <dbReference type="SAM" id="SignalP"/>
    </source>
</evidence>
<feature type="signal peptide" evidence="4">
    <location>
        <begin position="1"/>
        <end position="20"/>
    </location>
</feature>
<dbReference type="RefSeq" id="WP_317524972.1">
    <property type="nucleotide sequence ID" value="NZ_JAWJZI010000023.1"/>
</dbReference>
<dbReference type="InterPro" id="IPR006059">
    <property type="entry name" value="SBP"/>
</dbReference>
<dbReference type="PANTHER" id="PTHR30061:SF50">
    <property type="entry name" value="MALTOSE_MALTODEXTRIN-BINDING PERIPLASMIC PROTEIN"/>
    <property type="match status" value="1"/>
</dbReference>
<name>A0ABU3ZPY8_9GAMM</name>
<dbReference type="SUPFAM" id="SSF53850">
    <property type="entry name" value="Periplasmic binding protein-like II"/>
    <property type="match status" value="1"/>
</dbReference>
<evidence type="ECO:0000256" key="2">
    <source>
        <dbReference type="ARBA" id="ARBA00022448"/>
    </source>
</evidence>
<proteinExistence type="inferred from homology"/>
<dbReference type="Pfam" id="PF13416">
    <property type="entry name" value="SBP_bac_8"/>
    <property type="match status" value="1"/>
</dbReference>
<accession>A0ABU3ZPY8</accession>
<evidence type="ECO:0000256" key="3">
    <source>
        <dbReference type="ARBA" id="ARBA00022729"/>
    </source>
</evidence>
<evidence type="ECO:0000256" key="1">
    <source>
        <dbReference type="ARBA" id="ARBA00008520"/>
    </source>
</evidence>
<evidence type="ECO:0000313" key="6">
    <source>
        <dbReference type="Proteomes" id="UP001186452"/>
    </source>
</evidence>
<sequence length="422" mass="46789">MTKSAMVICSVFGLFSAAFASGPPRELTLWRHQTGTNEMQASADQVTRFNQSQQKWKVVVESLPQASYTESITAAALARQLPCILGVDQPTVPNFAWSGFLQPLFPLLAPATYQGLSVGGRGMYQNQLYSVGPFDVALTLFTRHSILERYQIRVPTLSSPWTKEEFDYALQRLKASGEFAYPFDINTGWGDEWPSYGWAPLMQSFGADLIDRSNYVEAEGILNSPEAVAFAEWLSQLVEFGLIDRRPADSQGFINGRTAIHYTGSWSVRQYQQAFGEDLAILPVPDMGHGPVIGGGSWQWAITTSCQAPDGAAAFIDFVMQPEEIALFSKSTGFIPTKSSAAELTANYNIEGQWRIFYEFTKRYTVNRPATPAYAIISASFAKAMRDTLDGGEPQEELDMAVDNIERSIYNNRGFGFSLPQE</sequence>
<reference evidence="5 6" key="1">
    <citation type="submission" date="2023-10" db="EMBL/GenBank/DDBJ databases">
        <title>Marine bacteria isolated from horseshoe crab.</title>
        <authorList>
            <person name="Cheng T.H."/>
        </authorList>
    </citation>
    <scope>NUCLEOTIDE SEQUENCE [LARGE SCALE GENOMIC DNA]</scope>
    <source>
        <strain evidence="5 6">HSC6</strain>
    </source>
</reference>
<comment type="caution">
    <text evidence="5">The sequence shown here is derived from an EMBL/GenBank/DDBJ whole genome shotgun (WGS) entry which is preliminary data.</text>
</comment>
<keyword evidence="6" id="KW-1185">Reference proteome</keyword>
<dbReference type="Gene3D" id="3.40.190.10">
    <property type="entry name" value="Periplasmic binding protein-like II"/>
    <property type="match status" value="1"/>
</dbReference>
<protein>
    <submittedName>
        <fullName evidence="5">Extracellular solute-binding protein</fullName>
    </submittedName>
</protein>
<comment type="similarity">
    <text evidence="1">Belongs to the bacterial solute-binding protein 1 family.</text>
</comment>
<keyword evidence="3 4" id="KW-0732">Signal</keyword>
<dbReference type="EMBL" id="JAWJZI010000023">
    <property type="protein sequence ID" value="MDV5172180.1"/>
    <property type="molecule type" value="Genomic_DNA"/>
</dbReference>
<organism evidence="5 6">
    <name type="scientific">Photobacterium rosenbergii</name>
    <dbReference type="NCBI Taxonomy" id="294936"/>
    <lineage>
        <taxon>Bacteria</taxon>
        <taxon>Pseudomonadati</taxon>
        <taxon>Pseudomonadota</taxon>
        <taxon>Gammaproteobacteria</taxon>
        <taxon>Vibrionales</taxon>
        <taxon>Vibrionaceae</taxon>
        <taxon>Photobacterium</taxon>
    </lineage>
</organism>